<protein>
    <submittedName>
        <fullName evidence="1">Uncharacterized protein</fullName>
    </submittedName>
</protein>
<dbReference type="OMA" id="QQRILCE"/>
<dbReference type="EMBL" id="CM035413">
    <property type="protein sequence ID" value="KAH7431560.1"/>
    <property type="molecule type" value="Genomic_DNA"/>
</dbReference>
<comment type="caution">
    <text evidence="1">The sequence shown here is derived from an EMBL/GenBank/DDBJ whole genome shotgun (WGS) entry which is preliminary data.</text>
</comment>
<dbReference type="EMBL" id="CM035413">
    <property type="protein sequence ID" value="KAH7431565.1"/>
    <property type="molecule type" value="Genomic_DNA"/>
</dbReference>
<keyword evidence="2" id="KW-1185">Reference proteome</keyword>
<dbReference type="Proteomes" id="UP000825935">
    <property type="component" value="Chromosome 8"/>
</dbReference>
<accession>A0A8T2UDD4</accession>
<dbReference type="PANTHER" id="PTHR36348:SF1">
    <property type="entry name" value="EXPRESSED PROTEIN"/>
    <property type="match status" value="1"/>
</dbReference>
<evidence type="ECO:0000313" key="2">
    <source>
        <dbReference type="Proteomes" id="UP000825935"/>
    </source>
</evidence>
<evidence type="ECO:0000313" key="1">
    <source>
        <dbReference type="EMBL" id="KAH7431565.1"/>
    </source>
</evidence>
<proteinExistence type="predicted"/>
<organism evidence="1 2">
    <name type="scientific">Ceratopteris richardii</name>
    <name type="common">Triangle waterfern</name>
    <dbReference type="NCBI Taxonomy" id="49495"/>
    <lineage>
        <taxon>Eukaryota</taxon>
        <taxon>Viridiplantae</taxon>
        <taxon>Streptophyta</taxon>
        <taxon>Embryophyta</taxon>
        <taxon>Tracheophyta</taxon>
        <taxon>Polypodiopsida</taxon>
        <taxon>Polypodiidae</taxon>
        <taxon>Polypodiales</taxon>
        <taxon>Pteridineae</taxon>
        <taxon>Pteridaceae</taxon>
        <taxon>Parkerioideae</taxon>
        <taxon>Ceratopteris</taxon>
    </lineage>
</organism>
<reference evidence="1" key="1">
    <citation type="submission" date="2021-08" db="EMBL/GenBank/DDBJ databases">
        <title>WGS assembly of Ceratopteris richardii.</title>
        <authorList>
            <person name="Marchant D.B."/>
            <person name="Chen G."/>
            <person name="Jenkins J."/>
            <person name="Shu S."/>
            <person name="Leebens-Mack J."/>
            <person name="Grimwood J."/>
            <person name="Schmutz J."/>
            <person name="Soltis P."/>
            <person name="Soltis D."/>
            <person name="Chen Z.-H."/>
        </authorList>
    </citation>
    <scope>NUCLEOTIDE SEQUENCE</scope>
    <source>
        <strain evidence="1">Whitten #5841</strain>
        <tissue evidence="1">Leaf</tissue>
    </source>
</reference>
<name>A0A8T2UDD4_CERRI</name>
<dbReference type="PANTHER" id="PTHR36348">
    <property type="entry name" value="EXPRESSED PROTEIN"/>
    <property type="match status" value="1"/>
</dbReference>
<sequence>MVACSTMAAATVTTAAWVNPPLTSCLAFRIQCRPLAPYLSIQGRQGLFTVQNSQMLMLKQMSRRKPICAEMSDTEKAFKTTVELDKFIDELRYANEKELPMLVAKNVLAFDTPFWLRLAARADICGSNDEKKDYENLAASIMTVVEKVVRKTEEKIESSTGVLESILEPITQEDEEIIWPPRDLNGIVEMKKVLELKEKKGFLDEGFLSAVTAQIRQARESGDKPGLVAILQKVLQLYAAHILSKRSYAMKADGQVVKAEMFLETIISADEDSWETILRGGLVYGGGDVEPEDLFNVLKKRVERVNMRTESGSYQQRVLLEYLKEIEERAEAVVQAFKTSTI</sequence>
<dbReference type="AlphaFoldDB" id="A0A8T2UDD4"/>
<gene>
    <name evidence="1" type="ORF">KP509_08G055400</name>
</gene>
<dbReference type="OrthoDB" id="2020333at2759"/>